<dbReference type="EMBL" id="JF973315">
    <property type="protein sequence ID" value="AEH99700.1"/>
    <property type="molecule type" value="Genomic_DNA"/>
</dbReference>
<dbReference type="InterPro" id="IPR001750">
    <property type="entry name" value="ND/Mrp_TM"/>
</dbReference>
<accession>G4Y9Q4</accession>
<keyword evidence="9" id="KW-0496">Mitochondrion</keyword>
<keyword evidence="5" id="KW-0520">NAD</keyword>
<feature type="transmembrane region" description="Helical" evidence="7">
    <location>
        <begin position="302"/>
        <end position="332"/>
    </location>
</feature>
<dbReference type="RefSeq" id="YP_004927653.1">
    <property type="nucleotide sequence ID" value="NC_016122.1"/>
</dbReference>
<dbReference type="AlphaFoldDB" id="G4Y9Q4"/>
<evidence type="ECO:0000256" key="7">
    <source>
        <dbReference type="SAM" id="Phobius"/>
    </source>
</evidence>
<comment type="subcellular location">
    <subcellularLocation>
        <location evidence="1">Membrane</location>
        <topology evidence="1">Multi-pass membrane protein</topology>
    </subcellularLocation>
</comment>
<dbReference type="GeneID" id="11272075"/>
<name>G4Y9Q4_9MARC</name>
<reference evidence="9" key="1">
    <citation type="journal article" date="2011" name="PLoS ONE">
        <title>The Mitochondrial Genomes of the Early Land Plants Treubia lacunosa and Anomodon rugelii: Dynamic and Conservative Evolution.</title>
        <authorList>
            <person name="Liu Y."/>
            <person name="Xue J.Y."/>
            <person name="Wang B."/>
            <person name="Li L."/>
            <person name="Qiu Y.L."/>
        </authorList>
    </citation>
    <scope>NUCLEOTIDE SEQUENCE</scope>
</reference>
<proteinExistence type="predicted"/>
<keyword evidence="4 7" id="KW-1133">Transmembrane helix</keyword>
<feature type="transmembrane region" description="Helical" evidence="7">
    <location>
        <begin position="115"/>
        <end position="140"/>
    </location>
</feature>
<sequence length="390" mass="43762">MFEHDFLALFPEIFLINATIILLIYGVVFSTSQKYDYPPLVCNVGWLGLLSVLITILLVVVGSPLAVANLVYNNLIIDNFTYFCQIFLLLSTASTMVMCLDYFKRESLNAFESIVLILLSTCSMLFMISAYDLIAMYYMWAPDVYEGSPTIVTAFFSIAPKISILANMLRVFIYSFYDPTWQQLFFFCSIASMILGALAATAQNKVKRLLAYSSIGHVGYLLIGFSCGTIEGIQSLLIGIFIYVLMTVNVFAIVLALRQNRFKYIADLGALAKTNPILAITLSITMFSYAGIPPLAGFCSKFYLFFAALGCGAYLLALIGVVTSVISCFYYIRLVKIMYFDTPKTWILYKPMDREKSLLLAITVFFTTFFFLYPSPLFLVTHQMALGLCL</sequence>
<dbReference type="GO" id="GO:0016020">
    <property type="term" value="C:membrane"/>
    <property type="evidence" value="ECO:0007669"/>
    <property type="project" value="UniProtKB-SubCell"/>
</dbReference>
<feature type="transmembrane region" description="Helical" evidence="7">
    <location>
        <begin position="236"/>
        <end position="257"/>
    </location>
</feature>
<evidence type="ECO:0000256" key="6">
    <source>
        <dbReference type="ARBA" id="ARBA00023136"/>
    </source>
</evidence>
<organism evidence="9">
    <name type="scientific">Treubia lacunosa</name>
    <dbReference type="NCBI Taxonomy" id="93845"/>
    <lineage>
        <taxon>Eukaryota</taxon>
        <taxon>Viridiplantae</taxon>
        <taxon>Streptophyta</taxon>
        <taxon>Embryophyta</taxon>
        <taxon>Marchantiophyta</taxon>
        <taxon>Haplomitriopsida</taxon>
        <taxon>Treubiidae</taxon>
        <taxon>Treubiales</taxon>
        <taxon>Treubiaceae</taxon>
        <taxon>Treubia</taxon>
    </lineage>
</organism>
<feature type="transmembrane region" description="Helical" evidence="7">
    <location>
        <begin position="40"/>
        <end position="60"/>
    </location>
</feature>
<evidence type="ECO:0000256" key="2">
    <source>
        <dbReference type="ARBA" id="ARBA00022692"/>
    </source>
</evidence>
<evidence type="ECO:0000259" key="8">
    <source>
        <dbReference type="Pfam" id="PF00361"/>
    </source>
</evidence>
<feature type="transmembrane region" description="Helical" evidence="7">
    <location>
        <begin position="6"/>
        <end position="28"/>
    </location>
</feature>
<dbReference type="PANTHER" id="PTHR22773">
    <property type="entry name" value="NADH DEHYDROGENASE"/>
    <property type="match status" value="1"/>
</dbReference>
<feature type="domain" description="NADH:quinone oxidoreductase/Mrp antiporter transmembrane" evidence="8">
    <location>
        <begin position="101"/>
        <end position="327"/>
    </location>
</feature>
<evidence type="ECO:0000313" key="9">
    <source>
        <dbReference type="EMBL" id="AEH99700.1"/>
    </source>
</evidence>
<keyword evidence="6 7" id="KW-0472">Membrane</keyword>
<feature type="transmembrane region" description="Helical" evidence="7">
    <location>
        <begin position="184"/>
        <end position="202"/>
    </location>
</feature>
<evidence type="ECO:0000256" key="5">
    <source>
        <dbReference type="ARBA" id="ARBA00023027"/>
    </source>
</evidence>
<feature type="transmembrane region" description="Helical" evidence="7">
    <location>
        <begin position="277"/>
        <end position="296"/>
    </location>
</feature>
<protein>
    <submittedName>
        <fullName evidence="9">NADH dehydrogenase subunit 2</fullName>
    </submittedName>
</protein>
<feature type="transmembrane region" description="Helical" evidence="7">
    <location>
        <begin position="209"/>
        <end position="230"/>
    </location>
</feature>
<keyword evidence="3" id="KW-1278">Translocase</keyword>
<evidence type="ECO:0000256" key="3">
    <source>
        <dbReference type="ARBA" id="ARBA00022967"/>
    </source>
</evidence>
<dbReference type="Pfam" id="PF00361">
    <property type="entry name" value="Proton_antipo_M"/>
    <property type="match status" value="1"/>
</dbReference>
<evidence type="ECO:0000256" key="1">
    <source>
        <dbReference type="ARBA" id="ARBA00004141"/>
    </source>
</evidence>
<evidence type="ECO:0000256" key="4">
    <source>
        <dbReference type="ARBA" id="ARBA00022989"/>
    </source>
</evidence>
<geneLocation type="mitochondrion" evidence="9"/>
<keyword evidence="2 7" id="KW-0812">Transmembrane</keyword>
<feature type="transmembrane region" description="Helical" evidence="7">
    <location>
        <begin position="80"/>
        <end position="103"/>
    </location>
</feature>
<gene>
    <name evidence="9" type="primary">nad2</name>
    <name evidence="9" type="ORF">TrlaMp05</name>
</gene>
<feature type="transmembrane region" description="Helical" evidence="7">
    <location>
        <begin position="358"/>
        <end position="380"/>
    </location>
</feature>